<dbReference type="EMBL" id="CAAALY010041602">
    <property type="protein sequence ID" value="VEL19449.1"/>
    <property type="molecule type" value="Genomic_DNA"/>
</dbReference>
<organism evidence="1 2">
    <name type="scientific">Protopolystoma xenopodis</name>
    <dbReference type="NCBI Taxonomy" id="117903"/>
    <lineage>
        <taxon>Eukaryota</taxon>
        <taxon>Metazoa</taxon>
        <taxon>Spiralia</taxon>
        <taxon>Lophotrochozoa</taxon>
        <taxon>Platyhelminthes</taxon>
        <taxon>Monogenea</taxon>
        <taxon>Polyopisthocotylea</taxon>
        <taxon>Polystomatidea</taxon>
        <taxon>Polystomatidae</taxon>
        <taxon>Protopolystoma</taxon>
    </lineage>
</organism>
<proteinExistence type="predicted"/>
<sequence>MHYLNMFETLQMVTTKESDWSIPSLEGAGLDGLSLGDPSLVDGTMNMEKLDQVSDNLISDSEEEGGKIS</sequence>
<dbReference type="AlphaFoldDB" id="A0A3S5BUV6"/>
<gene>
    <name evidence="1" type="ORF">PXEA_LOCUS12889</name>
</gene>
<dbReference type="Proteomes" id="UP000784294">
    <property type="component" value="Unassembled WGS sequence"/>
</dbReference>
<comment type="caution">
    <text evidence="1">The sequence shown here is derived from an EMBL/GenBank/DDBJ whole genome shotgun (WGS) entry which is preliminary data.</text>
</comment>
<evidence type="ECO:0000313" key="2">
    <source>
        <dbReference type="Proteomes" id="UP000784294"/>
    </source>
</evidence>
<keyword evidence="2" id="KW-1185">Reference proteome</keyword>
<name>A0A3S5BUV6_9PLAT</name>
<evidence type="ECO:0000313" key="1">
    <source>
        <dbReference type="EMBL" id="VEL19449.1"/>
    </source>
</evidence>
<reference evidence="1" key="1">
    <citation type="submission" date="2018-11" db="EMBL/GenBank/DDBJ databases">
        <authorList>
            <consortium name="Pathogen Informatics"/>
        </authorList>
    </citation>
    <scope>NUCLEOTIDE SEQUENCE</scope>
</reference>
<accession>A0A3S5BUV6</accession>
<protein>
    <submittedName>
        <fullName evidence="1">Uncharacterized protein</fullName>
    </submittedName>
</protein>